<dbReference type="EMBL" id="PJAF01000007">
    <property type="protein sequence ID" value="PKF69086.1"/>
    <property type="molecule type" value="Genomic_DNA"/>
</dbReference>
<organism evidence="2 3">
    <name type="scientific">Corynebacterium mastitidis</name>
    <dbReference type="NCBI Taxonomy" id="161890"/>
    <lineage>
        <taxon>Bacteria</taxon>
        <taxon>Bacillati</taxon>
        <taxon>Actinomycetota</taxon>
        <taxon>Actinomycetes</taxon>
        <taxon>Mycobacteriales</taxon>
        <taxon>Corynebacteriaceae</taxon>
        <taxon>Corynebacterium</taxon>
    </lineage>
</organism>
<dbReference type="RefSeq" id="WP_157824265.1">
    <property type="nucleotide sequence ID" value="NZ_JAKRKB010000001.1"/>
</dbReference>
<gene>
    <name evidence="2" type="ORF">CXB45_03685</name>
</gene>
<sequence>MPWWSSGTPARRSAADRLTTYLVGGLFGLSMVLGAVFLTEGADASVEPAPSVHAGASGTSVASASR</sequence>
<keyword evidence="1" id="KW-0472">Membrane</keyword>
<reference evidence="2 3" key="1">
    <citation type="submission" date="2017-12" db="EMBL/GenBank/DDBJ databases">
        <title>Corynebacterium mastitidis 16-1433 Genome.</title>
        <authorList>
            <person name="Gulvik C.A."/>
        </authorList>
    </citation>
    <scope>NUCLEOTIDE SEQUENCE [LARGE SCALE GENOMIC DNA]</scope>
    <source>
        <strain evidence="2 3">16-1433</strain>
    </source>
</reference>
<evidence type="ECO:0000313" key="2">
    <source>
        <dbReference type="EMBL" id="PKF69086.1"/>
    </source>
</evidence>
<proteinExistence type="predicted"/>
<dbReference type="OrthoDB" id="9996324at2"/>
<accession>A0A2N0X8P2</accession>
<name>A0A2N0X8P2_9CORY</name>
<feature type="transmembrane region" description="Helical" evidence="1">
    <location>
        <begin position="21"/>
        <end position="38"/>
    </location>
</feature>
<protein>
    <submittedName>
        <fullName evidence="2">Uncharacterized protein</fullName>
    </submittedName>
</protein>
<evidence type="ECO:0000256" key="1">
    <source>
        <dbReference type="SAM" id="Phobius"/>
    </source>
</evidence>
<comment type="caution">
    <text evidence="2">The sequence shown here is derived from an EMBL/GenBank/DDBJ whole genome shotgun (WGS) entry which is preliminary data.</text>
</comment>
<dbReference type="STRING" id="1121365.GCA_000375365_00038"/>
<evidence type="ECO:0000313" key="3">
    <source>
        <dbReference type="Proteomes" id="UP000233249"/>
    </source>
</evidence>
<keyword evidence="1" id="KW-0812">Transmembrane</keyword>
<dbReference type="Proteomes" id="UP000233249">
    <property type="component" value="Unassembled WGS sequence"/>
</dbReference>
<dbReference type="AlphaFoldDB" id="A0A2N0X8P2"/>
<keyword evidence="1" id="KW-1133">Transmembrane helix</keyword>